<dbReference type="InterPro" id="IPR011032">
    <property type="entry name" value="GroES-like_sf"/>
</dbReference>
<dbReference type="InterPro" id="IPR052711">
    <property type="entry name" value="Zinc_ADH-like"/>
</dbReference>
<dbReference type="PANTHER" id="PTHR45033">
    <property type="match status" value="1"/>
</dbReference>
<dbReference type="InterPro" id="IPR020843">
    <property type="entry name" value="ER"/>
</dbReference>
<dbReference type="EMBL" id="LK023322">
    <property type="protein sequence ID" value="CDS06982.1"/>
    <property type="molecule type" value="Genomic_DNA"/>
</dbReference>
<dbReference type="Pfam" id="PF00107">
    <property type="entry name" value="ADH_zinc_N"/>
    <property type="match status" value="1"/>
</dbReference>
<proteinExistence type="predicted"/>
<dbReference type="SUPFAM" id="SSF50129">
    <property type="entry name" value="GroES-like"/>
    <property type="match status" value="1"/>
</dbReference>
<gene>
    <name evidence="2" type="ORF">LRAMOSA09505</name>
</gene>
<name>A0A077WKB3_9FUNG</name>
<evidence type="ECO:0000259" key="1">
    <source>
        <dbReference type="SMART" id="SM00829"/>
    </source>
</evidence>
<feature type="domain" description="Enoyl reductase (ER)" evidence="1">
    <location>
        <begin position="16"/>
        <end position="353"/>
    </location>
</feature>
<protein>
    <recommendedName>
        <fullName evidence="1">Enoyl reductase (ER) domain-containing protein</fullName>
    </recommendedName>
</protein>
<dbReference type="InterPro" id="IPR036291">
    <property type="entry name" value="NAD(P)-bd_dom_sf"/>
</dbReference>
<dbReference type="AlphaFoldDB" id="A0A077WKB3"/>
<dbReference type="Gene3D" id="3.90.180.10">
    <property type="entry name" value="Medium-chain alcohol dehydrogenases, catalytic domain"/>
    <property type="match status" value="1"/>
</dbReference>
<dbReference type="InterPro" id="IPR013154">
    <property type="entry name" value="ADH-like_N"/>
</dbReference>
<sequence>MVALVLNKKPRPRTAGYTYGYELGDNKVHEPKQNEALVKIEGVSFNHRDVWILKNAYPLPIETGSVLGSDGVGIVEKTSGDGSIKQGQRVLVNPGIGWDTDPLGPEEDYYILGLLPAIGTFAEQVVVETRDLVPCPEHLTTAQAAALPLAGLTAYRALFTRGNVKAGSNVLITGIGGGVAVYALQFAVAVGANVYVTSSKQDKIEHAKKAGAKGGVNYKDSNCFDDLLKQLNGAKIDTVIDGAGGSFYAGLPKVMRPGGTMVNYGQTSDTSGKSMTTNDQGGIVFTMIHVFDNLDLRGSTMGSRREFKEMVAFVDKHKIKPIVSKVWKGLNLDNVDAAIDFMRNGHQQGKLVIEM</sequence>
<dbReference type="SMART" id="SM00829">
    <property type="entry name" value="PKS_ER"/>
    <property type="match status" value="1"/>
</dbReference>
<evidence type="ECO:0000313" key="2">
    <source>
        <dbReference type="EMBL" id="CDS06982.1"/>
    </source>
</evidence>
<dbReference type="SUPFAM" id="SSF51735">
    <property type="entry name" value="NAD(P)-binding Rossmann-fold domains"/>
    <property type="match status" value="1"/>
</dbReference>
<dbReference type="InterPro" id="IPR013149">
    <property type="entry name" value="ADH-like_C"/>
</dbReference>
<dbReference type="GO" id="GO:0016491">
    <property type="term" value="F:oxidoreductase activity"/>
    <property type="evidence" value="ECO:0007669"/>
    <property type="project" value="InterPro"/>
</dbReference>
<accession>A0A077WKB3</accession>
<reference evidence="2" key="1">
    <citation type="journal article" date="2014" name="Genome Announc.">
        <title>De novo whole-genome sequence and genome annotation of Lichtheimia ramosa.</title>
        <authorList>
            <person name="Linde J."/>
            <person name="Schwartze V."/>
            <person name="Binder U."/>
            <person name="Lass-Florl C."/>
            <person name="Voigt K."/>
            <person name="Horn F."/>
        </authorList>
    </citation>
    <scope>NUCLEOTIDE SEQUENCE</scope>
    <source>
        <strain evidence="2">JMRC FSU:6197</strain>
    </source>
</reference>
<dbReference type="Gene3D" id="3.40.50.720">
    <property type="entry name" value="NAD(P)-binding Rossmann-like Domain"/>
    <property type="match status" value="1"/>
</dbReference>
<dbReference type="Pfam" id="PF08240">
    <property type="entry name" value="ADH_N"/>
    <property type="match status" value="1"/>
</dbReference>
<organism evidence="2">
    <name type="scientific">Lichtheimia ramosa</name>
    <dbReference type="NCBI Taxonomy" id="688394"/>
    <lineage>
        <taxon>Eukaryota</taxon>
        <taxon>Fungi</taxon>
        <taxon>Fungi incertae sedis</taxon>
        <taxon>Mucoromycota</taxon>
        <taxon>Mucoromycotina</taxon>
        <taxon>Mucoromycetes</taxon>
        <taxon>Mucorales</taxon>
        <taxon>Lichtheimiaceae</taxon>
        <taxon>Lichtheimia</taxon>
    </lineage>
</organism>
<dbReference type="OrthoDB" id="449487at2759"/>
<dbReference type="CDD" id="cd05188">
    <property type="entry name" value="MDR"/>
    <property type="match status" value="1"/>
</dbReference>
<dbReference type="PANTHER" id="PTHR45033:SF3">
    <property type="entry name" value="DEHYDROGENASE, PUTATIVE (AFU_ORTHOLOGUE AFUA_2G13270)-RELATED"/>
    <property type="match status" value="1"/>
</dbReference>